<dbReference type="PANTHER" id="PTHR47369">
    <property type="entry name" value="BTB/POZ DOMAIN-CONTAINING PROTEIN"/>
    <property type="match status" value="1"/>
</dbReference>
<evidence type="ECO:0000313" key="2">
    <source>
        <dbReference type="EMBL" id="KAJ3138199.1"/>
    </source>
</evidence>
<feature type="compositionally biased region" description="Low complexity" evidence="1">
    <location>
        <begin position="67"/>
        <end position="79"/>
    </location>
</feature>
<dbReference type="PANTHER" id="PTHR47369:SF2">
    <property type="entry name" value="BTB_POZ DOMAIN-CONTAINING PROTEIN 2"/>
    <property type="match status" value="1"/>
</dbReference>
<comment type="caution">
    <text evidence="2">The sequence shown here is derived from an EMBL/GenBank/DDBJ whole genome shotgun (WGS) entry which is preliminary data.</text>
</comment>
<keyword evidence="3" id="KW-1185">Reference proteome</keyword>
<organism evidence="2 3">
    <name type="scientific">Physocladia obscura</name>
    <dbReference type="NCBI Taxonomy" id="109957"/>
    <lineage>
        <taxon>Eukaryota</taxon>
        <taxon>Fungi</taxon>
        <taxon>Fungi incertae sedis</taxon>
        <taxon>Chytridiomycota</taxon>
        <taxon>Chytridiomycota incertae sedis</taxon>
        <taxon>Chytridiomycetes</taxon>
        <taxon>Chytridiales</taxon>
        <taxon>Chytriomycetaceae</taxon>
        <taxon>Physocladia</taxon>
    </lineage>
</organism>
<dbReference type="Gene3D" id="3.30.710.10">
    <property type="entry name" value="Potassium Channel Kv1.1, Chain A"/>
    <property type="match status" value="1"/>
</dbReference>
<reference evidence="2" key="1">
    <citation type="submission" date="2020-05" db="EMBL/GenBank/DDBJ databases">
        <title>Phylogenomic resolution of chytrid fungi.</title>
        <authorList>
            <person name="Stajich J.E."/>
            <person name="Amses K."/>
            <person name="Simmons R."/>
            <person name="Seto K."/>
            <person name="Myers J."/>
            <person name="Bonds A."/>
            <person name="Quandt C.A."/>
            <person name="Barry K."/>
            <person name="Liu P."/>
            <person name="Grigoriev I."/>
            <person name="Longcore J.E."/>
            <person name="James T.Y."/>
        </authorList>
    </citation>
    <scope>NUCLEOTIDE SEQUENCE</scope>
    <source>
        <strain evidence="2">JEL0513</strain>
    </source>
</reference>
<feature type="region of interest" description="Disordered" evidence="1">
    <location>
        <begin position="1"/>
        <end position="26"/>
    </location>
</feature>
<proteinExistence type="predicted"/>
<feature type="compositionally biased region" description="Low complexity" evidence="1">
    <location>
        <begin position="10"/>
        <end position="26"/>
    </location>
</feature>
<protein>
    <recommendedName>
        <fullName evidence="4">BTB domain-containing protein</fullName>
    </recommendedName>
</protein>
<dbReference type="AlphaFoldDB" id="A0AAD5XHM2"/>
<evidence type="ECO:0000313" key="3">
    <source>
        <dbReference type="Proteomes" id="UP001211907"/>
    </source>
</evidence>
<gene>
    <name evidence="2" type="ORF">HK100_012880</name>
</gene>
<feature type="region of interest" description="Disordered" evidence="1">
    <location>
        <begin position="261"/>
        <end position="288"/>
    </location>
</feature>
<name>A0AAD5XHM2_9FUNG</name>
<evidence type="ECO:0000256" key="1">
    <source>
        <dbReference type="SAM" id="MobiDB-lite"/>
    </source>
</evidence>
<dbReference type="InterPro" id="IPR011333">
    <property type="entry name" value="SKP1/BTB/POZ_sf"/>
</dbReference>
<sequence>MMTTPSQQYGNANGNGTANGNSNNNNTVLASGHDMLAGHLYHVGFVGGHHSDMILRVQLNGSAATANTTSAHATNPNTAGAVTGGEGSVPPSAAAAAVDVSVPVSVSAADGAPSAAPATTAGAAPPTPPVEAVFKLHKLLAVRSPVLAAMLHDAELRNAASSSEGFVSSPILEISLVAADPSITHEGLSIALGSLYADYSRAILAANHLDPRLLKSVLSAAIFLLLPDLAATAADLIKRDISRASLKEYCAFVSNSQQQQHHHHLSDSSPTSSIANSASPVGSGAPSGSPLTTSWILEIRDAIFVFLCKGLAREISEKTLTPQIWGNKSGDAYRDLVAAFSELPFEWLKKVIESTAFDVPNDMERFSFAKEVVARRARKHRESSGKDGLVAGEENVLMSFGSGRPGASGVTIVRKAVKLPTPQQQHLQQQIQQQQQQQQQQYQQQQYLQYNQQQQYNPHLSYSVVDQYSELQQQLYLQQNLVAQGYAPQERRVWKAGN</sequence>
<accession>A0AAD5XHM2</accession>
<dbReference type="EMBL" id="JADGJH010000098">
    <property type="protein sequence ID" value="KAJ3138199.1"/>
    <property type="molecule type" value="Genomic_DNA"/>
</dbReference>
<feature type="compositionally biased region" description="Low complexity" evidence="1">
    <location>
        <begin position="267"/>
        <end position="288"/>
    </location>
</feature>
<dbReference type="Proteomes" id="UP001211907">
    <property type="component" value="Unassembled WGS sequence"/>
</dbReference>
<feature type="region of interest" description="Disordered" evidence="1">
    <location>
        <begin position="67"/>
        <end position="90"/>
    </location>
</feature>
<evidence type="ECO:0008006" key="4">
    <source>
        <dbReference type="Google" id="ProtNLM"/>
    </source>
</evidence>